<accession>A0A6A2YEM7</accession>
<gene>
    <name evidence="6" type="ORF">F3Y22_tig00111954pilonHSYRG00085</name>
</gene>
<protein>
    <recommendedName>
        <fullName evidence="5">Aminoacyl-tRNA synthetase class II (D/K/N) domain-containing protein</fullName>
    </recommendedName>
</protein>
<dbReference type="Gene3D" id="3.30.930.10">
    <property type="entry name" value="Bira Bifunctional Protein, Domain 2"/>
    <property type="match status" value="1"/>
</dbReference>
<dbReference type="GO" id="GO:0003723">
    <property type="term" value="F:RNA binding"/>
    <property type="evidence" value="ECO:0007669"/>
    <property type="project" value="TreeGrafter"/>
</dbReference>
<dbReference type="GO" id="GO:0004815">
    <property type="term" value="F:aspartate-tRNA ligase activity"/>
    <property type="evidence" value="ECO:0007669"/>
    <property type="project" value="InterPro"/>
</dbReference>
<keyword evidence="4" id="KW-0067">ATP-binding</keyword>
<evidence type="ECO:0000256" key="4">
    <source>
        <dbReference type="ARBA" id="ARBA00022840"/>
    </source>
</evidence>
<keyword evidence="1" id="KW-0963">Cytoplasm</keyword>
<evidence type="ECO:0000256" key="2">
    <source>
        <dbReference type="ARBA" id="ARBA00022598"/>
    </source>
</evidence>
<evidence type="ECO:0000259" key="5">
    <source>
        <dbReference type="Pfam" id="PF00152"/>
    </source>
</evidence>
<keyword evidence="2" id="KW-0436">Ligase</keyword>
<dbReference type="Proteomes" id="UP000436088">
    <property type="component" value="Unassembled WGS sequence"/>
</dbReference>
<dbReference type="GO" id="GO:0005829">
    <property type="term" value="C:cytosol"/>
    <property type="evidence" value="ECO:0007669"/>
    <property type="project" value="TreeGrafter"/>
</dbReference>
<dbReference type="InterPro" id="IPR004523">
    <property type="entry name" value="Asp-tRNA_synthase_2"/>
</dbReference>
<keyword evidence="3" id="KW-0547">Nucleotide-binding</keyword>
<sequence>MKIQKNNKELGFSERKLIGKERTKNEQANGDEWTIKSEQGDKIIIIFKNGTFQTWTLGGRTPCLGSGLAMAICMFIITHRLSFNLLQSGDKLPRVNQDTRLNLRVLDIRTPANQGIFCIQCQVGTIFRQFLLFEGFIEIHTPKLIAGSSEGGYAVFKLDYKGQPACLAQSPQLHKQMAICLDVEMEIKKHYSEE</sequence>
<reference evidence="6" key="1">
    <citation type="submission" date="2019-09" db="EMBL/GenBank/DDBJ databases">
        <title>Draft genome information of white flower Hibiscus syriacus.</title>
        <authorList>
            <person name="Kim Y.-M."/>
        </authorList>
    </citation>
    <scope>NUCLEOTIDE SEQUENCE [LARGE SCALE GENOMIC DNA]</scope>
    <source>
        <strain evidence="6">YM2019G1</strain>
    </source>
</reference>
<comment type="caution">
    <text evidence="6">The sequence shown here is derived from an EMBL/GenBank/DDBJ whole genome shotgun (WGS) entry which is preliminary data.</text>
</comment>
<evidence type="ECO:0000256" key="3">
    <source>
        <dbReference type="ARBA" id="ARBA00022741"/>
    </source>
</evidence>
<dbReference type="InterPro" id="IPR045864">
    <property type="entry name" value="aa-tRNA-synth_II/BPL/LPL"/>
</dbReference>
<feature type="domain" description="Aminoacyl-tRNA synthetase class II (D/K/N)" evidence="5">
    <location>
        <begin position="96"/>
        <end position="180"/>
    </location>
</feature>
<dbReference type="EMBL" id="VEPZ02001470">
    <property type="protein sequence ID" value="KAE8671414.1"/>
    <property type="molecule type" value="Genomic_DNA"/>
</dbReference>
<dbReference type="GO" id="GO:0005524">
    <property type="term" value="F:ATP binding"/>
    <property type="evidence" value="ECO:0007669"/>
    <property type="project" value="InterPro"/>
</dbReference>
<evidence type="ECO:0000313" key="7">
    <source>
        <dbReference type="Proteomes" id="UP000436088"/>
    </source>
</evidence>
<dbReference type="InterPro" id="IPR004364">
    <property type="entry name" value="Aa-tRNA-synt_II"/>
</dbReference>
<dbReference type="SUPFAM" id="SSF55681">
    <property type="entry name" value="Class II aaRS and biotin synthetases"/>
    <property type="match status" value="1"/>
</dbReference>
<dbReference type="GO" id="GO:0006422">
    <property type="term" value="P:aspartyl-tRNA aminoacylation"/>
    <property type="evidence" value="ECO:0007669"/>
    <property type="project" value="InterPro"/>
</dbReference>
<dbReference type="Pfam" id="PF00152">
    <property type="entry name" value="tRNA-synt_2"/>
    <property type="match status" value="1"/>
</dbReference>
<dbReference type="AlphaFoldDB" id="A0A6A2YEM7"/>
<evidence type="ECO:0000313" key="6">
    <source>
        <dbReference type="EMBL" id="KAE8671414.1"/>
    </source>
</evidence>
<keyword evidence="7" id="KW-1185">Reference proteome</keyword>
<dbReference type="PANTHER" id="PTHR43450">
    <property type="entry name" value="ASPARTYL-TRNA SYNTHETASE"/>
    <property type="match status" value="1"/>
</dbReference>
<dbReference type="GO" id="GO:0017101">
    <property type="term" value="C:aminoacyl-tRNA synthetase multienzyme complex"/>
    <property type="evidence" value="ECO:0007669"/>
    <property type="project" value="TreeGrafter"/>
</dbReference>
<dbReference type="PANTHER" id="PTHR43450:SF1">
    <property type="entry name" value="ASPARTATE--TRNA LIGASE, CYTOPLASMIC"/>
    <property type="match status" value="1"/>
</dbReference>
<evidence type="ECO:0000256" key="1">
    <source>
        <dbReference type="ARBA" id="ARBA00022490"/>
    </source>
</evidence>
<organism evidence="6 7">
    <name type="scientific">Hibiscus syriacus</name>
    <name type="common">Rose of Sharon</name>
    <dbReference type="NCBI Taxonomy" id="106335"/>
    <lineage>
        <taxon>Eukaryota</taxon>
        <taxon>Viridiplantae</taxon>
        <taxon>Streptophyta</taxon>
        <taxon>Embryophyta</taxon>
        <taxon>Tracheophyta</taxon>
        <taxon>Spermatophyta</taxon>
        <taxon>Magnoliopsida</taxon>
        <taxon>eudicotyledons</taxon>
        <taxon>Gunneridae</taxon>
        <taxon>Pentapetalae</taxon>
        <taxon>rosids</taxon>
        <taxon>malvids</taxon>
        <taxon>Malvales</taxon>
        <taxon>Malvaceae</taxon>
        <taxon>Malvoideae</taxon>
        <taxon>Hibiscus</taxon>
    </lineage>
</organism>
<proteinExistence type="predicted"/>
<name>A0A6A2YEM7_HIBSY</name>